<feature type="chain" id="PRO_5004025735" evidence="1">
    <location>
        <begin position="20"/>
        <end position="220"/>
    </location>
</feature>
<proteinExistence type="predicted"/>
<organism evidence="2 3">
    <name type="scientific">Cochliobolus heterostrophus (strain C5 / ATCC 48332 / race O)</name>
    <name type="common">Southern corn leaf blight fungus</name>
    <name type="synonym">Bipolaris maydis</name>
    <dbReference type="NCBI Taxonomy" id="701091"/>
    <lineage>
        <taxon>Eukaryota</taxon>
        <taxon>Fungi</taxon>
        <taxon>Dikarya</taxon>
        <taxon>Ascomycota</taxon>
        <taxon>Pezizomycotina</taxon>
        <taxon>Dothideomycetes</taxon>
        <taxon>Pleosporomycetidae</taxon>
        <taxon>Pleosporales</taxon>
        <taxon>Pleosporineae</taxon>
        <taxon>Pleosporaceae</taxon>
        <taxon>Bipolaris</taxon>
    </lineage>
</organism>
<keyword evidence="1" id="KW-0732">Signal</keyword>
<dbReference type="eggNOG" id="ENOG502SPR5">
    <property type="taxonomic scope" value="Eukaryota"/>
</dbReference>
<protein>
    <submittedName>
        <fullName evidence="2">Uncharacterized protein</fullName>
    </submittedName>
</protein>
<feature type="signal peptide" evidence="1">
    <location>
        <begin position="1"/>
        <end position="19"/>
    </location>
</feature>
<evidence type="ECO:0000313" key="3">
    <source>
        <dbReference type="Proteomes" id="UP000016936"/>
    </source>
</evidence>
<accession>M2T9A2</accession>
<gene>
    <name evidence="2" type="ORF">COCHEDRAFT_1222706</name>
</gene>
<dbReference type="OrthoDB" id="2349272at2759"/>
<reference evidence="3" key="2">
    <citation type="journal article" date="2013" name="PLoS Genet.">
        <title>Comparative genome structure, secondary metabolite, and effector coding capacity across Cochliobolus pathogens.</title>
        <authorList>
            <person name="Condon B.J."/>
            <person name="Leng Y."/>
            <person name="Wu D."/>
            <person name="Bushley K.E."/>
            <person name="Ohm R.A."/>
            <person name="Otillar R."/>
            <person name="Martin J."/>
            <person name="Schackwitz W."/>
            <person name="Grimwood J."/>
            <person name="MohdZainudin N."/>
            <person name="Xue C."/>
            <person name="Wang R."/>
            <person name="Manning V.A."/>
            <person name="Dhillon B."/>
            <person name="Tu Z.J."/>
            <person name="Steffenson B.J."/>
            <person name="Salamov A."/>
            <person name="Sun H."/>
            <person name="Lowry S."/>
            <person name="LaButti K."/>
            <person name="Han J."/>
            <person name="Copeland A."/>
            <person name="Lindquist E."/>
            <person name="Barry K."/>
            <person name="Schmutz J."/>
            <person name="Baker S.E."/>
            <person name="Ciuffetti L.M."/>
            <person name="Grigoriev I.V."/>
            <person name="Zhong S."/>
            <person name="Turgeon B.G."/>
        </authorList>
    </citation>
    <scope>NUCLEOTIDE SEQUENCE [LARGE SCALE GENOMIC DNA]</scope>
    <source>
        <strain evidence="3">C5 / ATCC 48332 / race O</strain>
    </source>
</reference>
<sequence>MGFKKNLFCAGAFALGALAAPLPDCPDRAPATGGPAALTAATLIAIAPNTESCAGADFPEECADASTAATALTKAFNTYNITSKGEQAAIIAYELFESGDFKYNKNHYPGRPGQGTRMMAMPNYVEKYATSVAGADAVSKAKAAGGDAGLVAVLALVNSDDEKSFGSAAWFVSTVCSAEIRAGLAAATKDGWDKFLSDCVETPADPARDPAWTAAIANIK</sequence>
<dbReference type="EMBL" id="KB445572">
    <property type="protein sequence ID" value="EMD94125.1"/>
    <property type="molecule type" value="Genomic_DNA"/>
</dbReference>
<dbReference type="Proteomes" id="UP000016936">
    <property type="component" value="Unassembled WGS sequence"/>
</dbReference>
<evidence type="ECO:0000313" key="2">
    <source>
        <dbReference type="EMBL" id="EMD94125.1"/>
    </source>
</evidence>
<dbReference type="OMA" id="GSGPWFY"/>
<name>M2T9A2_COCH5</name>
<dbReference type="HOGENOM" id="CLU_071125_1_0_1"/>
<reference evidence="2 3" key="1">
    <citation type="journal article" date="2012" name="PLoS Pathog.">
        <title>Diverse lifestyles and strategies of plant pathogenesis encoded in the genomes of eighteen Dothideomycetes fungi.</title>
        <authorList>
            <person name="Ohm R.A."/>
            <person name="Feau N."/>
            <person name="Henrissat B."/>
            <person name="Schoch C.L."/>
            <person name="Horwitz B.A."/>
            <person name="Barry K.W."/>
            <person name="Condon B.J."/>
            <person name="Copeland A.C."/>
            <person name="Dhillon B."/>
            <person name="Glaser F."/>
            <person name="Hesse C.N."/>
            <person name="Kosti I."/>
            <person name="LaButti K."/>
            <person name="Lindquist E.A."/>
            <person name="Lucas S."/>
            <person name="Salamov A.A."/>
            <person name="Bradshaw R.E."/>
            <person name="Ciuffetti L."/>
            <person name="Hamelin R.C."/>
            <person name="Kema G.H.J."/>
            <person name="Lawrence C."/>
            <person name="Scott J.A."/>
            <person name="Spatafora J.W."/>
            <person name="Turgeon B.G."/>
            <person name="de Wit P.J.G.M."/>
            <person name="Zhong S."/>
            <person name="Goodwin S.B."/>
            <person name="Grigoriev I.V."/>
        </authorList>
    </citation>
    <scope>NUCLEOTIDE SEQUENCE [LARGE SCALE GENOMIC DNA]</scope>
    <source>
        <strain evidence="3">C5 / ATCC 48332 / race O</strain>
    </source>
</reference>
<keyword evidence="3" id="KW-1185">Reference proteome</keyword>
<dbReference type="AlphaFoldDB" id="M2T9A2"/>
<evidence type="ECO:0000256" key="1">
    <source>
        <dbReference type="SAM" id="SignalP"/>
    </source>
</evidence>